<protein>
    <recommendedName>
        <fullName evidence="4">A-kinase anchor protein 2 C-terminal domain-containing protein</fullName>
    </recommendedName>
</protein>
<feature type="coiled-coil region" evidence="2">
    <location>
        <begin position="110"/>
        <end position="137"/>
    </location>
</feature>
<feature type="region of interest" description="Disordered" evidence="3">
    <location>
        <begin position="351"/>
        <end position="401"/>
    </location>
</feature>
<accession>A0AAW2H9P2</accession>
<evidence type="ECO:0000259" key="4">
    <source>
        <dbReference type="Pfam" id="PF15304"/>
    </source>
</evidence>
<gene>
    <name evidence="5" type="ORF">PYX00_008931</name>
</gene>
<feature type="compositionally biased region" description="Basic and acidic residues" evidence="3">
    <location>
        <begin position="378"/>
        <end position="392"/>
    </location>
</feature>
<dbReference type="InterPro" id="IPR029304">
    <property type="entry name" value="AKAP2_C"/>
</dbReference>
<evidence type="ECO:0000313" key="5">
    <source>
        <dbReference type="EMBL" id="KAL0266364.1"/>
    </source>
</evidence>
<organism evidence="5">
    <name type="scientific">Menopon gallinae</name>
    <name type="common">poultry shaft louse</name>
    <dbReference type="NCBI Taxonomy" id="328185"/>
    <lineage>
        <taxon>Eukaryota</taxon>
        <taxon>Metazoa</taxon>
        <taxon>Ecdysozoa</taxon>
        <taxon>Arthropoda</taxon>
        <taxon>Hexapoda</taxon>
        <taxon>Insecta</taxon>
        <taxon>Pterygota</taxon>
        <taxon>Neoptera</taxon>
        <taxon>Paraneoptera</taxon>
        <taxon>Psocodea</taxon>
        <taxon>Troctomorpha</taxon>
        <taxon>Phthiraptera</taxon>
        <taxon>Amblycera</taxon>
        <taxon>Menoponidae</taxon>
        <taxon>Menopon</taxon>
    </lineage>
</organism>
<feature type="compositionally biased region" description="Low complexity" evidence="3">
    <location>
        <begin position="199"/>
        <end position="213"/>
    </location>
</feature>
<dbReference type="EMBL" id="JARGDH010000005">
    <property type="protein sequence ID" value="KAL0266364.1"/>
    <property type="molecule type" value="Genomic_DNA"/>
</dbReference>
<feature type="domain" description="A-kinase anchor protein 2 C-terminal" evidence="4">
    <location>
        <begin position="358"/>
        <end position="555"/>
    </location>
</feature>
<feature type="compositionally biased region" description="Polar residues" evidence="3">
    <location>
        <begin position="148"/>
        <end position="167"/>
    </location>
</feature>
<dbReference type="PANTHER" id="PTHR18839">
    <property type="entry name" value="MITOTIC INTERACTOR AND SUBSTRATE OF PLK1 MISP FAMILY MEMBER"/>
    <property type="match status" value="1"/>
</dbReference>
<evidence type="ECO:0000256" key="2">
    <source>
        <dbReference type="SAM" id="Coils"/>
    </source>
</evidence>
<proteinExistence type="predicted"/>
<evidence type="ECO:0000256" key="3">
    <source>
        <dbReference type="SAM" id="MobiDB-lite"/>
    </source>
</evidence>
<feature type="compositionally biased region" description="Basic and acidic residues" evidence="3">
    <location>
        <begin position="170"/>
        <end position="181"/>
    </location>
</feature>
<comment type="caution">
    <text evidence="5">The sequence shown here is derived from an EMBL/GenBank/DDBJ whole genome shotgun (WGS) entry which is preliminary data.</text>
</comment>
<feature type="region of interest" description="Disordered" evidence="3">
    <location>
        <begin position="140"/>
        <end position="187"/>
    </location>
</feature>
<dbReference type="AlphaFoldDB" id="A0AAW2H9P2"/>
<dbReference type="InterPro" id="IPR042779">
    <property type="entry name" value="MISP/MISP3-like"/>
</dbReference>
<name>A0AAW2H9P2_9NEOP</name>
<feature type="region of interest" description="Disordered" evidence="3">
    <location>
        <begin position="496"/>
        <end position="540"/>
    </location>
</feature>
<evidence type="ECO:0000256" key="1">
    <source>
        <dbReference type="ARBA" id="ARBA00023054"/>
    </source>
</evidence>
<dbReference type="Pfam" id="PF15304">
    <property type="entry name" value="AKAP2_C"/>
    <property type="match status" value="1"/>
</dbReference>
<feature type="region of interest" description="Disordered" evidence="3">
    <location>
        <begin position="199"/>
        <end position="222"/>
    </location>
</feature>
<feature type="compositionally biased region" description="Basic and acidic residues" evidence="3">
    <location>
        <begin position="500"/>
        <end position="513"/>
    </location>
</feature>
<dbReference type="PANTHER" id="PTHR18839:SF0">
    <property type="entry name" value="MITOTIC INTERACTOR AND SUBSTRATE OF PLK1 ISOFORM X1-RELATED"/>
    <property type="match status" value="1"/>
</dbReference>
<sequence length="563" mass="65219">MTRPESPSDDVIDKASIIENKERTKIYWEQMMMAAAKENASGSLRQCNRNYKHACKNSSSYIEDEMQKMNESYEAEWDSDPQLVQGKNERNALPKDTTRESFPLSMEGRIALELQQMKEREQELREWRNKIASENCKDMTLPKDGLITSGNEELSSLQTTDDSNYSEYGSEEKEHSLDENGSRVNTPYSEDFMHLRTQSLDSVSSGHSSGSGSTLNERERDSLRRKVVVRPYEDPDEEDYPCYVWDGKETPIEREIRLAREREEELRREKGTAAVIENCRVLGRKMKGNTQRKEAVENDPRGIQQRLATSRIQQEIEEANERERELRTEGKIISTSEETLDSKVTRLTQLVENSITESRHREQKMKRSSSSSQLAPPKKNEERQNENPEKVSRHTFKGTTSKKGVMQQFFSMKGKPFITGLSIHSQFSEEELQTKPVARQSLSSAGDVIVHTRKGYTPVAERIQEELMDNQKREEELRLQRARTLARSQPDLLAMVENEEERRTNWTSREDRSSSAPRLVHSLSNPNLLDDDGIEKVNKRPSNKKFSLLEEWEKRTRESIQKE</sequence>
<reference evidence="5" key="1">
    <citation type="journal article" date="2024" name="Gigascience">
        <title>Chromosome-level genome of the poultry shaft louse Menopon gallinae provides insight into the host-switching and adaptive evolution of parasitic lice.</title>
        <authorList>
            <person name="Xu Y."/>
            <person name="Ma L."/>
            <person name="Liu S."/>
            <person name="Liang Y."/>
            <person name="Liu Q."/>
            <person name="He Z."/>
            <person name="Tian L."/>
            <person name="Duan Y."/>
            <person name="Cai W."/>
            <person name="Li H."/>
            <person name="Song F."/>
        </authorList>
    </citation>
    <scope>NUCLEOTIDE SEQUENCE</scope>
    <source>
        <strain evidence="5">Cailab_2023a</strain>
    </source>
</reference>
<keyword evidence="1 2" id="KW-0175">Coiled coil</keyword>